<comment type="caution">
    <text evidence="11">The sequence shown here is derived from an EMBL/GenBank/DDBJ whole genome shotgun (WGS) entry which is preliminary data.</text>
</comment>
<keyword evidence="7" id="KW-0067">ATP-binding</keyword>
<dbReference type="eggNOG" id="COG3920">
    <property type="taxonomic scope" value="Bacteria"/>
</dbReference>
<gene>
    <name evidence="11" type="ORF">OCH239_18530</name>
</gene>
<dbReference type="InterPro" id="IPR000014">
    <property type="entry name" value="PAS"/>
</dbReference>
<keyword evidence="12" id="KW-1185">Reference proteome</keyword>
<evidence type="ECO:0000256" key="8">
    <source>
        <dbReference type="ARBA" id="ARBA00023026"/>
    </source>
</evidence>
<dbReference type="InterPro" id="IPR035965">
    <property type="entry name" value="PAS-like_dom_sf"/>
</dbReference>
<dbReference type="EMBL" id="JALZ01000006">
    <property type="protein sequence ID" value="ETX15289.1"/>
    <property type="molecule type" value="Genomic_DNA"/>
</dbReference>
<keyword evidence="5" id="KW-0547">Nucleotide-binding</keyword>
<dbReference type="SUPFAM" id="SSF55874">
    <property type="entry name" value="ATPase domain of HSP90 chaperone/DNA topoisomerase II/histidine kinase"/>
    <property type="match status" value="1"/>
</dbReference>
<dbReference type="Gene3D" id="3.30.450.20">
    <property type="entry name" value="PAS domain"/>
    <property type="match status" value="2"/>
</dbReference>
<dbReference type="GO" id="GO:0005524">
    <property type="term" value="F:ATP binding"/>
    <property type="evidence" value="ECO:0007669"/>
    <property type="project" value="UniProtKB-KW"/>
</dbReference>
<dbReference type="CDD" id="cd00130">
    <property type="entry name" value="PAS"/>
    <property type="match status" value="1"/>
</dbReference>
<evidence type="ECO:0000256" key="1">
    <source>
        <dbReference type="ARBA" id="ARBA00000085"/>
    </source>
</evidence>
<evidence type="ECO:0000256" key="7">
    <source>
        <dbReference type="ARBA" id="ARBA00022840"/>
    </source>
</evidence>
<evidence type="ECO:0000256" key="5">
    <source>
        <dbReference type="ARBA" id="ARBA00022741"/>
    </source>
</evidence>
<keyword evidence="8" id="KW-0843">Virulence</keyword>
<dbReference type="NCBIfam" id="TIGR00229">
    <property type="entry name" value="sensory_box"/>
    <property type="match status" value="1"/>
</dbReference>
<evidence type="ECO:0000256" key="6">
    <source>
        <dbReference type="ARBA" id="ARBA00022777"/>
    </source>
</evidence>
<dbReference type="PANTHER" id="PTHR41523:SF8">
    <property type="entry name" value="ETHYLENE RESPONSE SENSOR PROTEIN"/>
    <property type="match status" value="1"/>
</dbReference>
<feature type="domain" description="Histidine kinase" evidence="9">
    <location>
        <begin position="288"/>
        <end position="488"/>
    </location>
</feature>
<evidence type="ECO:0000256" key="4">
    <source>
        <dbReference type="ARBA" id="ARBA00022679"/>
    </source>
</evidence>
<protein>
    <recommendedName>
        <fullName evidence="2">histidine kinase</fullName>
        <ecNumber evidence="2">2.7.13.3</ecNumber>
    </recommendedName>
</protein>
<dbReference type="InterPro" id="IPR003594">
    <property type="entry name" value="HATPase_dom"/>
</dbReference>
<dbReference type="GO" id="GO:0004673">
    <property type="term" value="F:protein histidine kinase activity"/>
    <property type="evidence" value="ECO:0007669"/>
    <property type="project" value="UniProtKB-EC"/>
</dbReference>
<dbReference type="eggNOG" id="COG5002">
    <property type="taxonomic scope" value="Bacteria"/>
</dbReference>
<name>X7EGR3_9RHOB</name>
<accession>X7EGR3</accession>
<comment type="catalytic activity">
    <reaction evidence="1">
        <text>ATP + protein L-histidine = ADP + protein N-phospho-L-histidine.</text>
        <dbReference type="EC" id="2.7.13.3"/>
    </reaction>
</comment>
<dbReference type="InterPro" id="IPR000700">
    <property type="entry name" value="PAS-assoc_C"/>
</dbReference>
<evidence type="ECO:0000259" key="9">
    <source>
        <dbReference type="PROSITE" id="PS50109"/>
    </source>
</evidence>
<dbReference type="InterPro" id="IPR013656">
    <property type="entry name" value="PAS_4"/>
</dbReference>
<evidence type="ECO:0000256" key="3">
    <source>
        <dbReference type="ARBA" id="ARBA00022553"/>
    </source>
</evidence>
<dbReference type="Pfam" id="PF08448">
    <property type="entry name" value="PAS_4"/>
    <property type="match status" value="1"/>
</dbReference>
<dbReference type="InterPro" id="IPR005467">
    <property type="entry name" value="His_kinase_dom"/>
</dbReference>
<dbReference type="InterPro" id="IPR036890">
    <property type="entry name" value="HATPase_C_sf"/>
</dbReference>
<dbReference type="InterPro" id="IPR013655">
    <property type="entry name" value="PAS_fold_3"/>
</dbReference>
<keyword evidence="4" id="KW-0808">Transferase</keyword>
<feature type="domain" description="PAC" evidence="10">
    <location>
        <begin position="226"/>
        <end position="277"/>
    </location>
</feature>
<dbReference type="Gene3D" id="2.10.70.100">
    <property type="match status" value="1"/>
</dbReference>
<dbReference type="RefSeq" id="WP_051489366.1">
    <property type="nucleotide sequence ID" value="NZ_JALZ01000006.1"/>
</dbReference>
<dbReference type="SUPFAM" id="SSF55785">
    <property type="entry name" value="PYP-like sensor domain (PAS domain)"/>
    <property type="match status" value="2"/>
</dbReference>
<dbReference type="InterPro" id="IPR011495">
    <property type="entry name" value="Sig_transdc_His_kin_sub2_dim/P"/>
</dbReference>
<dbReference type="Gene3D" id="3.30.565.10">
    <property type="entry name" value="Histidine kinase-like ATPase, C-terminal domain"/>
    <property type="match status" value="1"/>
</dbReference>
<dbReference type="OrthoDB" id="9760752at2"/>
<evidence type="ECO:0000313" key="11">
    <source>
        <dbReference type="EMBL" id="ETX15289.1"/>
    </source>
</evidence>
<dbReference type="PROSITE" id="PS50109">
    <property type="entry name" value="HIS_KIN"/>
    <property type="match status" value="1"/>
</dbReference>
<reference evidence="11 12" key="1">
    <citation type="submission" date="2014-01" db="EMBL/GenBank/DDBJ databases">
        <title>Roseivivax halodurans JCM 10272 Genome Sequencing.</title>
        <authorList>
            <person name="Lai Q."/>
            <person name="Li G."/>
            <person name="Shao Z."/>
        </authorList>
    </citation>
    <scope>NUCLEOTIDE SEQUENCE [LARGE SCALE GENOMIC DNA]</scope>
    <source>
        <strain evidence="11 12">JCM 10272</strain>
    </source>
</reference>
<dbReference type="AlphaFoldDB" id="X7EGR3"/>
<dbReference type="Proteomes" id="UP000022447">
    <property type="component" value="Unassembled WGS sequence"/>
</dbReference>
<dbReference type="Pfam" id="PF07568">
    <property type="entry name" value="HisKA_2"/>
    <property type="match status" value="1"/>
</dbReference>
<dbReference type="PANTHER" id="PTHR41523">
    <property type="entry name" value="TWO-COMPONENT SYSTEM SENSOR PROTEIN"/>
    <property type="match status" value="1"/>
</dbReference>
<keyword evidence="3" id="KW-0597">Phosphoprotein</keyword>
<dbReference type="PROSITE" id="PS50113">
    <property type="entry name" value="PAC"/>
    <property type="match status" value="1"/>
</dbReference>
<dbReference type="Pfam" id="PF08447">
    <property type="entry name" value="PAS_3"/>
    <property type="match status" value="1"/>
</dbReference>
<dbReference type="STRING" id="1449350.OCH239_18530"/>
<organism evidence="11 12">
    <name type="scientific">Roseivivax halodurans JCM 10272</name>
    <dbReference type="NCBI Taxonomy" id="1449350"/>
    <lineage>
        <taxon>Bacteria</taxon>
        <taxon>Pseudomonadati</taxon>
        <taxon>Pseudomonadota</taxon>
        <taxon>Alphaproteobacteria</taxon>
        <taxon>Rhodobacterales</taxon>
        <taxon>Roseobacteraceae</taxon>
        <taxon>Roseivivax</taxon>
    </lineage>
</organism>
<dbReference type="PATRIC" id="fig|1449350.3.peg.1708"/>
<proteinExistence type="predicted"/>
<evidence type="ECO:0000313" key="12">
    <source>
        <dbReference type="Proteomes" id="UP000022447"/>
    </source>
</evidence>
<dbReference type="SMART" id="SM00387">
    <property type="entry name" value="HATPase_c"/>
    <property type="match status" value="1"/>
</dbReference>
<keyword evidence="6" id="KW-0418">Kinase</keyword>
<evidence type="ECO:0000256" key="2">
    <source>
        <dbReference type="ARBA" id="ARBA00012438"/>
    </source>
</evidence>
<dbReference type="Pfam" id="PF02518">
    <property type="entry name" value="HATPase_c"/>
    <property type="match status" value="1"/>
</dbReference>
<evidence type="ECO:0000259" key="10">
    <source>
        <dbReference type="PROSITE" id="PS50113"/>
    </source>
</evidence>
<sequence>MYFDDSGRTDAPTSLDFMASSPFAHIAYTLDLTVIDLNWRHARLTGVPREAAIGHKLFDVFPPNPHLPEVDVRPAVAASLDRMVASREPDTMEIFQHDLPAASGCSFIERYWQITHSPIFQGPEDSGKIIGALQTTRDVTQEIIRPRITAAKQRAATMGGQLGFFELDYETDEVDVSEEFEILHGYGPGEAGRHVSAYYRRVHEKDRGRTITLIEELRTAPSRTQESNQYRAVWPDGTVRWLSARMELVRGSGEHSKLTGIVVDVTDLHQTEEELRAAIEARDLLLAEVNHRVKNSLQLVTSILNMEAAQAARGGEAGVDRLRDAAARVRTIAAVHGTLYHGDDVRFVDLATSIGTLCQNLAEASGAQERGISLDVSADDIRVATDRAIPLALIVNEVVTNAFKHAFPNQRRGTLQVTLRRSGSDRLILEIEDNGTGGSHSGSERRTVTTGGFGRRLVETLGRQLDAEMRSDHDGTGTRVRFDLPVRSQEGTDGSAERHLAREIPRRYPQTVLGTTCGCGARSPIRKLDQANFVCAL</sequence>
<dbReference type="EC" id="2.7.13.3" evidence="2"/>